<evidence type="ECO:0000256" key="1">
    <source>
        <dbReference type="SAM" id="MobiDB-lite"/>
    </source>
</evidence>
<protein>
    <submittedName>
        <fullName evidence="2">CDP-glycerol glycerophosphotransferase (TagB/SpsB family)</fullName>
    </submittedName>
</protein>
<keyword evidence="3" id="KW-1185">Reference proteome</keyword>
<dbReference type="Gene3D" id="3.40.50.12580">
    <property type="match status" value="1"/>
</dbReference>
<reference evidence="2 3" key="1">
    <citation type="submission" date="2023-07" db="EMBL/GenBank/DDBJ databases">
        <title>Genomic Encyclopedia of Type Strains, Phase IV (KMG-IV): sequencing the most valuable type-strain genomes for metagenomic binning, comparative biology and taxonomic classification.</title>
        <authorList>
            <person name="Goeker M."/>
        </authorList>
    </citation>
    <scope>NUCLEOTIDE SEQUENCE [LARGE SCALE GENOMIC DNA]</scope>
    <source>
        <strain evidence="2 3">DSM 16460</strain>
    </source>
</reference>
<organism evidence="2 3">
    <name type="scientific">Alkalibacillus salilacus</name>
    <dbReference type="NCBI Taxonomy" id="284582"/>
    <lineage>
        <taxon>Bacteria</taxon>
        <taxon>Bacillati</taxon>
        <taxon>Bacillota</taxon>
        <taxon>Bacilli</taxon>
        <taxon>Bacillales</taxon>
        <taxon>Bacillaceae</taxon>
        <taxon>Alkalibacillus</taxon>
    </lineage>
</organism>
<proteinExistence type="predicted"/>
<accession>A0ABT9VF74</accession>
<name>A0ABT9VF74_9BACI</name>
<dbReference type="RefSeq" id="WP_306976184.1">
    <property type="nucleotide sequence ID" value="NZ_JAUSTQ010000005.1"/>
</dbReference>
<sequence>MNTLTRNYWSLYMDFLNDFENLKYDGYSISYLFCNFYSQVSKNPALWKQLSSEKFHKHLRSQVNEHKEIQEVFDQFMAQHRRKLQVKKENGLVAFHNDKLLRISRPTILKYFHPSRTIMLQANIRRPNQIKKRSNKKKGSNKVNLSSGNHIKKIKPPKQTVSSTQSQQNLNTDYLSDYSINTKKAVVHLQNRAREIFAAHKNHPLYQNKSFQLYFLNMIAAIVERIEQAKHFLSERPISCVIVSTTHSYINRILAVVAATKGIPSICMQHGIIASEFGYIPKIATIDAVYGNYEVKWYNQLGVPRSSIEIIGHPRFDQAFGRLTTKRSQFNRRLGLNNNKRTLLIVIRNNEDINRWRKLIQTIKKLNLNIIIKNYPSKKPHKLTKEFSFVQSTADYSIYDIFPHVDTVISYTSTVALEASIANKPVFILNRNFDGYSGYFQALGQLVKSDPKQLGEVIMKYFTDSEFKAYASRKRQKFLRIAYPDMSNSGQRLKRSVARLTRK</sequence>
<evidence type="ECO:0000313" key="3">
    <source>
        <dbReference type="Proteomes" id="UP001224359"/>
    </source>
</evidence>
<comment type="caution">
    <text evidence="2">The sequence shown here is derived from an EMBL/GenBank/DDBJ whole genome shotgun (WGS) entry which is preliminary data.</text>
</comment>
<dbReference type="InterPro" id="IPR043148">
    <property type="entry name" value="TagF_C"/>
</dbReference>
<feature type="region of interest" description="Disordered" evidence="1">
    <location>
        <begin position="124"/>
        <end position="167"/>
    </location>
</feature>
<dbReference type="EMBL" id="JAUSTQ010000005">
    <property type="protein sequence ID" value="MDQ0159588.1"/>
    <property type="molecule type" value="Genomic_DNA"/>
</dbReference>
<gene>
    <name evidence="2" type="ORF">J2S77_001572</name>
</gene>
<evidence type="ECO:0000313" key="2">
    <source>
        <dbReference type="EMBL" id="MDQ0159588.1"/>
    </source>
</evidence>
<feature type="compositionally biased region" description="Basic residues" evidence="1">
    <location>
        <begin position="128"/>
        <end position="140"/>
    </location>
</feature>
<dbReference type="SUPFAM" id="SSF53756">
    <property type="entry name" value="UDP-Glycosyltransferase/glycogen phosphorylase"/>
    <property type="match status" value="1"/>
</dbReference>
<dbReference type="Proteomes" id="UP001224359">
    <property type="component" value="Unassembled WGS sequence"/>
</dbReference>